<dbReference type="Gene3D" id="3.40.50.12580">
    <property type="match status" value="1"/>
</dbReference>
<dbReference type="GO" id="GO:0005886">
    <property type="term" value="C:plasma membrane"/>
    <property type="evidence" value="ECO:0007669"/>
    <property type="project" value="UniProtKB-SubCell"/>
</dbReference>
<evidence type="ECO:0000313" key="8">
    <source>
        <dbReference type="Proteomes" id="UP000287239"/>
    </source>
</evidence>
<keyword evidence="5" id="KW-0777">Teichoic acid biosynthesis</keyword>
<dbReference type="GO" id="GO:0019350">
    <property type="term" value="P:teichoic acid biosynthetic process"/>
    <property type="evidence" value="ECO:0007669"/>
    <property type="project" value="UniProtKB-KW"/>
</dbReference>
<comment type="subcellular location">
    <subcellularLocation>
        <location evidence="1">Cell membrane</location>
        <topology evidence="1">Peripheral membrane protein</topology>
    </subcellularLocation>
</comment>
<keyword evidence="4" id="KW-0808">Transferase</keyword>
<gene>
    <name evidence="7" type="ORF">CBF35_10820</name>
</gene>
<dbReference type="GO" id="GO:0047355">
    <property type="term" value="F:CDP-glycerol glycerophosphotransferase activity"/>
    <property type="evidence" value="ECO:0007669"/>
    <property type="project" value="InterPro"/>
</dbReference>
<reference evidence="7 8" key="1">
    <citation type="submission" date="2017-05" db="EMBL/GenBank/DDBJ databases">
        <title>Vagococcus spp. assemblies.</title>
        <authorList>
            <person name="Gulvik C.A."/>
        </authorList>
    </citation>
    <scope>NUCLEOTIDE SEQUENCE [LARGE SCALE GENOMIC DNA]</scope>
    <source>
        <strain evidence="7 8">NCFB 2777</strain>
    </source>
</reference>
<comment type="caution">
    <text evidence="7">The sequence shown here is derived from an EMBL/GenBank/DDBJ whole genome shotgun (WGS) entry which is preliminary data.</text>
</comment>
<comment type="similarity">
    <text evidence="2">Belongs to the CDP-glycerol glycerophosphotransferase family.</text>
</comment>
<dbReference type="OrthoDB" id="9811865at2"/>
<dbReference type="PANTHER" id="PTHR37316:SF1">
    <property type="entry name" value="TEICHOIC ACID GLYCEROL-PHOSPHATE PRIMASE"/>
    <property type="match status" value="1"/>
</dbReference>
<evidence type="ECO:0000256" key="3">
    <source>
        <dbReference type="ARBA" id="ARBA00022475"/>
    </source>
</evidence>
<dbReference type="Proteomes" id="UP000287239">
    <property type="component" value="Unassembled WGS sequence"/>
</dbReference>
<dbReference type="GeneID" id="98568867"/>
<dbReference type="EMBL" id="NGJU01000016">
    <property type="protein sequence ID" value="RST94196.1"/>
    <property type="molecule type" value="Genomic_DNA"/>
</dbReference>
<dbReference type="RefSeq" id="WP_126781021.1">
    <property type="nucleotide sequence ID" value="NZ_NGJU01000016.1"/>
</dbReference>
<evidence type="ECO:0000256" key="6">
    <source>
        <dbReference type="ARBA" id="ARBA00023136"/>
    </source>
</evidence>
<evidence type="ECO:0000256" key="4">
    <source>
        <dbReference type="ARBA" id="ARBA00022679"/>
    </source>
</evidence>
<dbReference type="Gene3D" id="3.40.50.11820">
    <property type="match status" value="1"/>
</dbReference>
<keyword evidence="3" id="KW-1003">Cell membrane</keyword>
<dbReference type="SUPFAM" id="SSF53756">
    <property type="entry name" value="UDP-Glycosyltransferase/glycogen phosphorylase"/>
    <property type="match status" value="1"/>
</dbReference>
<dbReference type="InterPro" id="IPR043149">
    <property type="entry name" value="TagF_N"/>
</dbReference>
<evidence type="ECO:0000256" key="2">
    <source>
        <dbReference type="ARBA" id="ARBA00010488"/>
    </source>
</evidence>
<evidence type="ECO:0008006" key="9">
    <source>
        <dbReference type="Google" id="ProtNLM"/>
    </source>
</evidence>
<dbReference type="AlphaFoldDB" id="A0A429ZKK1"/>
<name>A0A429ZKK1_9ENTE</name>
<keyword evidence="8" id="KW-1185">Reference proteome</keyword>
<evidence type="ECO:0000313" key="7">
    <source>
        <dbReference type="EMBL" id="RST94196.1"/>
    </source>
</evidence>
<dbReference type="InterPro" id="IPR051612">
    <property type="entry name" value="Teichoic_Acid_Biosynth"/>
</dbReference>
<dbReference type="Pfam" id="PF04464">
    <property type="entry name" value="Glyphos_transf"/>
    <property type="match status" value="1"/>
</dbReference>
<dbReference type="PANTHER" id="PTHR37316">
    <property type="entry name" value="TEICHOIC ACID GLYCEROL-PHOSPHATE PRIMASE"/>
    <property type="match status" value="1"/>
</dbReference>
<evidence type="ECO:0000256" key="5">
    <source>
        <dbReference type="ARBA" id="ARBA00022944"/>
    </source>
</evidence>
<dbReference type="InterPro" id="IPR043148">
    <property type="entry name" value="TagF_C"/>
</dbReference>
<evidence type="ECO:0000256" key="1">
    <source>
        <dbReference type="ARBA" id="ARBA00004202"/>
    </source>
</evidence>
<protein>
    <recommendedName>
        <fullName evidence="9">CDP-glycerol--poly(Glycerophosphate) glycerophosphotransferase</fullName>
    </recommendedName>
</protein>
<keyword evidence="6" id="KW-0472">Membrane</keyword>
<proteinExistence type="inferred from homology"/>
<sequence>MLKKLLVNQAKSFYDFCVSKISLKASRQTTNNEIAYVLSFPNNDEGLITEISEAFPEKRLVIYYSETCLNEAQMLASQGLEIRSFDQPVTFFRRVIPALARTKMIICDNYFPFLANLVVQPETRIIQIWHANGAIKNFGWQDKQTQKRSQSEKARFQKVYNSFTDFIVGSDAMAEIFKEAYRVQNDKFQYLGLPRTDFYFANQNKGNSRERLIAKFPELKNKQILLYAPTYREHSLTVVDWTEVLSELTTESILVCKFHPKMLKVLPRAVQDDPRIIIDLKGVRLAEWLLIADYLISDYSSVPFEYALANPQGKLLFFCPDLTEYQAEVGIQAHFQQSVAGGLSQATSELISQINQEESANLGKINEVWNRYNDGQASQRLVNYMKIRLKEEG</sequence>
<dbReference type="InterPro" id="IPR007554">
    <property type="entry name" value="Glycerophosphate_synth"/>
</dbReference>
<organism evidence="7 8">
    <name type="scientific">Vagococcus salmoninarum</name>
    <dbReference type="NCBI Taxonomy" id="2739"/>
    <lineage>
        <taxon>Bacteria</taxon>
        <taxon>Bacillati</taxon>
        <taxon>Bacillota</taxon>
        <taxon>Bacilli</taxon>
        <taxon>Lactobacillales</taxon>
        <taxon>Enterococcaceae</taxon>
        <taxon>Vagococcus</taxon>
    </lineage>
</organism>
<accession>A0A429ZKK1</accession>